<dbReference type="InterPro" id="IPR036388">
    <property type="entry name" value="WH-like_DNA-bd_sf"/>
</dbReference>
<proteinExistence type="inferred from homology"/>
<dbReference type="RefSeq" id="WP_102243879.1">
    <property type="nucleotide sequence ID" value="NZ_CP025704.1"/>
</dbReference>
<reference evidence="5 6" key="1">
    <citation type="submission" date="2018-01" db="EMBL/GenBank/DDBJ databases">
        <title>Complete genome sequence of Bacteriovorax stolpii DSM12778.</title>
        <authorList>
            <person name="Tang B."/>
            <person name="Chang J."/>
        </authorList>
    </citation>
    <scope>NUCLEOTIDE SEQUENCE [LARGE SCALE GENOMIC DNA]</scope>
    <source>
        <strain evidence="5 6">DSM 12778</strain>
    </source>
</reference>
<dbReference type="CDD" id="cd05466">
    <property type="entry name" value="PBP2_LTTR_substrate"/>
    <property type="match status" value="1"/>
</dbReference>
<dbReference type="Pfam" id="PF03466">
    <property type="entry name" value="LysR_substrate"/>
    <property type="match status" value="1"/>
</dbReference>
<gene>
    <name evidence="5" type="ORF">C0V70_10845</name>
</gene>
<dbReference type="PROSITE" id="PS50931">
    <property type="entry name" value="HTH_LYSR"/>
    <property type="match status" value="1"/>
</dbReference>
<keyword evidence="2" id="KW-0805">Transcription regulation</keyword>
<keyword evidence="3" id="KW-0238">DNA-binding</keyword>
<dbReference type="FunFam" id="1.10.10.10:FF:000001">
    <property type="entry name" value="LysR family transcriptional regulator"/>
    <property type="match status" value="1"/>
</dbReference>
<evidence type="ECO:0000256" key="2">
    <source>
        <dbReference type="ARBA" id="ARBA00023015"/>
    </source>
</evidence>
<dbReference type="InterPro" id="IPR036390">
    <property type="entry name" value="WH_DNA-bd_sf"/>
</dbReference>
<dbReference type="Pfam" id="PF00126">
    <property type="entry name" value="HTH_1"/>
    <property type="match status" value="1"/>
</dbReference>
<comment type="similarity">
    <text evidence="1">Belongs to the LysR transcriptional regulatory family.</text>
</comment>
<evidence type="ECO:0000313" key="5">
    <source>
        <dbReference type="EMBL" id="AUN98588.1"/>
    </source>
</evidence>
<dbReference type="SUPFAM" id="SSF46785">
    <property type="entry name" value="Winged helix' DNA-binding domain"/>
    <property type="match status" value="1"/>
</dbReference>
<dbReference type="PANTHER" id="PTHR30126:SF40">
    <property type="entry name" value="HTH-TYPE TRANSCRIPTIONAL REGULATOR GLTR"/>
    <property type="match status" value="1"/>
</dbReference>
<dbReference type="OrthoDB" id="9803735at2"/>
<protein>
    <submittedName>
        <fullName evidence="5">Uncharacterized protein</fullName>
    </submittedName>
</protein>
<dbReference type="Gene3D" id="1.10.10.10">
    <property type="entry name" value="Winged helix-like DNA-binding domain superfamily/Winged helix DNA-binding domain"/>
    <property type="match status" value="1"/>
</dbReference>
<name>A0A2K9NSW1_BACTC</name>
<dbReference type="SUPFAM" id="SSF53850">
    <property type="entry name" value="Periplasmic binding protein-like II"/>
    <property type="match status" value="1"/>
</dbReference>
<evidence type="ECO:0000256" key="3">
    <source>
        <dbReference type="ARBA" id="ARBA00023125"/>
    </source>
</evidence>
<evidence type="ECO:0000256" key="1">
    <source>
        <dbReference type="ARBA" id="ARBA00009437"/>
    </source>
</evidence>
<dbReference type="KEGG" id="bsto:C0V70_10845"/>
<dbReference type="GO" id="GO:0003700">
    <property type="term" value="F:DNA-binding transcription factor activity"/>
    <property type="evidence" value="ECO:0007669"/>
    <property type="project" value="InterPro"/>
</dbReference>
<keyword evidence="6" id="KW-1185">Reference proteome</keyword>
<dbReference type="PRINTS" id="PR00039">
    <property type="entry name" value="HTHLYSR"/>
</dbReference>
<organism evidence="5 6">
    <name type="scientific">Bacteriovorax stolpii</name>
    <name type="common">Bdellovibrio stolpii</name>
    <dbReference type="NCBI Taxonomy" id="960"/>
    <lineage>
        <taxon>Bacteria</taxon>
        <taxon>Pseudomonadati</taxon>
        <taxon>Bdellovibrionota</taxon>
        <taxon>Bacteriovoracia</taxon>
        <taxon>Bacteriovoracales</taxon>
        <taxon>Bacteriovoracaceae</taxon>
        <taxon>Bacteriovorax</taxon>
    </lineage>
</organism>
<evidence type="ECO:0000313" key="6">
    <source>
        <dbReference type="Proteomes" id="UP000235584"/>
    </source>
</evidence>
<dbReference type="EMBL" id="CP025704">
    <property type="protein sequence ID" value="AUN98588.1"/>
    <property type="molecule type" value="Genomic_DNA"/>
</dbReference>
<dbReference type="GO" id="GO:0000976">
    <property type="term" value="F:transcription cis-regulatory region binding"/>
    <property type="evidence" value="ECO:0007669"/>
    <property type="project" value="TreeGrafter"/>
</dbReference>
<dbReference type="InterPro" id="IPR000847">
    <property type="entry name" value="LysR_HTH_N"/>
</dbReference>
<sequence>MIETSQLQTLVAVTRAKSFSKAAEVLGVTQSAISQSIKNLESKLEIKIFKRSGKAVILTSEGEKLYRLGTQFLEEMEETLTELQGDRDQMQGKVRIGTLTGIGKTWLAKEVVWHAKENPELQLSVRMGHQEDLLLDFEANKIDILILPEDDVPLHGEKEFFMEEKSTLVIPREMKDVYFNTKLTLETLEKIPTILFEQDDLLFLKWCRSKFKATPKKLNVRFSVNSHGHMLQAVSEGLGIAVVPNHVLNRSYFKDKVLTLGNEYEVPSGKLYIVYHKESENLLRIKNTIDRLLSHRDTFNT</sequence>
<evidence type="ECO:0000256" key="4">
    <source>
        <dbReference type="ARBA" id="ARBA00023163"/>
    </source>
</evidence>
<dbReference type="AlphaFoldDB" id="A0A2K9NSW1"/>
<accession>A0A2K9NSW1</accession>
<dbReference type="PANTHER" id="PTHR30126">
    <property type="entry name" value="HTH-TYPE TRANSCRIPTIONAL REGULATOR"/>
    <property type="match status" value="1"/>
</dbReference>
<dbReference type="Gene3D" id="3.40.190.290">
    <property type="match status" value="1"/>
</dbReference>
<dbReference type="InterPro" id="IPR005119">
    <property type="entry name" value="LysR_subst-bd"/>
</dbReference>
<dbReference type="Proteomes" id="UP000235584">
    <property type="component" value="Chromosome"/>
</dbReference>
<keyword evidence="4" id="KW-0804">Transcription</keyword>